<keyword evidence="2" id="KW-1185">Reference proteome</keyword>
<protein>
    <submittedName>
        <fullName evidence="1">Uncharacterized protein</fullName>
    </submittedName>
</protein>
<accession>A0ABX8ALI8</accession>
<organism evidence="1 2">
    <name type="scientific">Pseudovibrio brasiliensis</name>
    <dbReference type="NCBI Taxonomy" id="1898042"/>
    <lineage>
        <taxon>Bacteria</taxon>
        <taxon>Pseudomonadati</taxon>
        <taxon>Pseudomonadota</taxon>
        <taxon>Alphaproteobacteria</taxon>
        <taxon>Hyphomicrobiales</taxon>
        <taxon>Stappiaceae</taxon>
        <taxon>Pseudovibrio</taxon>
    </lineage>
</organism>
<gene>
    <name evidence="1" type="ORF">KGB56_11565</name>
</gene>
<evidence type="ECO:0000313" key="2">
    <source>
        <dbReference type="Proteomes" id="UP000680706"/>
    </source>
</evidence>
<dbReference type="RefSeq" id="WP_075698624.1">
    <property type="nucleotide sequence ID" value="NZ_CP074126.1"/>
</dbReference>
<proteinExistence type="predicted"/>
<dbReference type="Proteomes" id="UP000680706">
    <property type="component" value="Chromosome"/>
</dbReference>
<name>A0ABX8ALI8_9HYPH</name>
<sequence length="66" mass="7776">MTADFGANVGYIISKAGFQSGAFEASELTNIKLMTWKEFQLEFEEQWYWQHLTKQVKQQLEPILYI</sequence>
<dbReference type="EMBL" id="CP074126">
    <property type="protein sequence ID" value="QUS54071.1"/>
    <property type="molecule type" value="Genomic_DNA"/>
</dbReference>
<evidence type="ECO:0000313" key="1">
    <source>
        <dbReference type="EMBL" id="QUS54071.1"/>
    </source>
</evidence>
<reference evidence="1 2" key="1">
    <citation type="journal article" date="2021" name="Angew. Chem. Int. Ed. Engl.">
        <title>A novel family of nonribosomal peptides modulate collective behavior in Pseudovibrio bacteria isolated from marine sponges.</title>
        <authorList>
            <person name="Ioca L.P."/>
            <person name="Dai Y."/>
            <person name="Kunakom S."/>
            <person name="Diaz-Espinosa J."/>
            <person name="Krunic A."/>
            <person name="Crnkovic C.M."/>
            <person name="Orjala J."/>
            <person name="Sanchez L.M."/>
            <person name="Ferreira A.G."/>
            <person name="Berlinck R.G.S."/>
            <person name="Eustaquio A.S."/>
        </authorList>
    </citation>
    <scope>NUCLEOTIDE SEQUENCE [LARGE SCALE GENOMIC DNA]</scope>
    <source>
        <strain evidence="1 2">Ab134</strain>
    </source>
</reference>